<dbReference type="EMBL" id="JANJYJ010000005">
    <property type="protein sequence ID" value="KAK3212633.1"/>
    <property type="molecule type" value="Genomic_DNA"/>
</dbReference>
<name>A0AAE0E7T4_9ROSI</name>
<proteinExistence type="predicted"/>
<evidence type="ECO:0000313" key="2">
    <source>
        <dbReference type="Proteomes" id="UP001281410"/>
    </source>
</evidence>
<evidence type="ECO:0000313" key="1">
    <source>
        <dbReference type="EMBL" id="KAK3212633.1"/>
    </source>
</evidence>
<protein>
    <submittedName>
        <fullName evidence="1">Uncharacterized protein</fullName>
    </submittedName>
</protein>
<dbReference type="AlphaFoldDB" id="A0AAE0E7T4"/>
<accession>A0AAE0E7T4</accession>
<organism evidence="1 2">
    <name type="scientific">Dipteronia sinensis</name>
    <dbReference type="NCBI Taxonomy" id="43782"/>
    <lineage>
        <taxon>Eukaryota</taxon>
        <taxon>Viridiplantae</taxon>
        <taxon>Streptophyta</taxon>
        <taxon>Embryophyta</taxon>
        <taxon>Tracheophyta</taxon>
        <taxon>Spermatophyta</taxon>
        <taxon>Magnoliopsida</taxon>
        <taxon>eudicotyledons</taxon>
        <taxon>Gunneridae</taxon>
        <taxon>Pentapetalae</taxon>
        <taxon>rosids</taxon>
        <taxon>malvids</taxon>
        <taxon>Sapindales</taxon>
        <taxon>Sapindaceae</taxon>
        <taxon>Hippocastanoideae</taxon>
        <taxon>Acereae</taxon>
        <taxon>Dipteronia</taxon>
    </lineage>
</organism>
<reference evidence="1" key="1">
    <citation type="journal article" date="2023" name="Plant J.">
        <title>Genome sequences and population genomics provide insights into the demographic history, inbreeding, and mutation load of two 'living fossil' tree species of Dipteronia.</title>
        <authorList>
            <person name="Feng Y."/>
            <person name="Comes H.P."/>
            <person name="Chen J."/>
            <person name="Zhu S."/>
            <person name="Lu R."/>
            <person name="Zhang X."/>
            <person name="Li P."/>
            <person name="Qiu J."/>
            <person name="Olsen K.M."/>
            <person name="Qiu Y."/>
        </authorList>
    </citation>
    <scope>NUCLEOTIDE SEQUENCE</scope>
    <source>
        <strain evidence="1">NBL</strain>
    </source>
</reference>
<gene>
    <name evidence="1" type="ORF">Dsin_017339</name>
</gene>
<sequence>MKTRNSKFKCSWILEEKINEIIVMGIALGFDFKNKVRMVDVFAKAFLKLKGNRQELATNQ</sequence>
<dbReference type="Proteomes" id="UP001281410">
    <property type="component" value="Unassembled WGS sequence"/>
</dbReference>
<comment type="caution">
    <text evidence="1">The sequence shown here is derived from an EMBL/GenBank/DDBJ whole genome shotgun (WGS) entry which is preliminary data.</text>
</comment>
<keyword evidence="2" id="KW-1185">Reference proteome</keyword>